<dbReference type="AlphaFoldDB" id="A0A399ES35"/>
<feature type="chain" id="PRO_5017472756" evidence="1">
    <location>
        <begin position="18"/>
        <end position="288"/>
    </location>
</feature>
<evidence type="ECO:0000313" key="3">
    <source>
        <dbReference type="Proteomes" id="UP000265800"/>
    </source>
</evidence>
<gene>
    <name evidence="2" type="ORF">Mlute_01446</name>
</gene>
<dbReference type="OrthoDB" id="9840608at2"/>
<comment type="caution">
    <text evidence="2">The sequence shown here is derived from an EMBL/GenBank/DDBJ whole genome shotgun (WGS) entry which is preliminary data.</text>
</comment>
<protein>
    <submittedName>
        <fullName evidence="2">Uncharacterized protein</fullName>
    </submittedName>
</protein>
<sequence length="288" mass="31479">MKAIKLGLGLFALVALGQPSFNIVEVHLHAANQGRYLVAAPGAAGQTVRVRGPQGEQDLAFQPDTLLELPHSPDQAQPGEGRRWLYDGRWFLDQGYWNRQAFELEMATPVESAAIQARIEGLGLPLPLLVLEEPGRTTLPPLAYTPEPGGVLYTSLWVRPGESQALDTPRLLDNRPVRGGGLRSRGGFLTSPGELERLWQELGLGEPPPARFEARVGYFFSGLRAESDFRLKVVGLSLREGTLLIALEASRSPGFAAQANGVVLLFEAPPRTARVELRDEQGRVWGSY</sequence>
<keyword evidence="3" id="KW-1185">Reference proteome</keyword>
<evidence type="ECO:0000256" key="1">
    <source>
        <dbReference type="SAM" id="SignalP"/>
    </source>
</evidence>
<reference evidence="2 3" key="1">
    <citation type="submission" date="2018-08" db="EMBL/GenBank/DDBJ databases">
        <title>Meiothermus luteus KCTC 52599 genome sequencing project.</title>
        <authorList>
            <person name="Da Costa M.S."/>
            <person name="Albuquerque L."/>
            <person name="Raposo P."/>
            <person name="Froufe H.J.C."/>
            <person name="Barroso C.S."/>
            <person name="Egas C."/>
        </authorList>
    </citation>
    <scope>NUCLEOTIDE SEQUENCE [LARGE SCALE GENOMIC DNA]</scope>
    <source>
        <strain evidence="2 3">KCTC 52599</strain>
    </source>
</reference>
<keyword evidence="1" id="KW-0732">Signal</keyword>
<organism evidence="2 3">
    <name type="scientific">Meiothermus luteus</name>
    <dbReference type="NCBI Taxonomy" id="2026184"/>
    <lineage>
        <taxon>Bacteria</taxon>
        <taxon>Thermotogati</taxon>
        <taxon>Deinococcota</taxon>
        <taxon>Deinococci</taxon>
        <taxon>Thermales</taxon>
        <taxon>Thermaceae</taxon>
        <taxon>Meiothermus</taxon>
    </lineage>
</organism>
<feature type="signal peptide" evidence="1">
    <location>
        <begin position="1"/>
        <end position="17"/>
    </location>
</feature>
<evidence type="ECO:0000313" key="2">
    <source>
        <dbReference type="EMBL" id="RIH85859.1"/>
    </source>
</evidence>
<dbReference type="EMBL" id="QWKZ01000039">
    <property type="protein sequence ID" value="RIH85859.1"/>
    <property type="molecule type" value="Genomic_DNA"/>
</dbReference>
<dbReference type="RefSeq" id="WP_119360076.1">
    <property type="nucleotide sequence ID" value="NZ_QWKZ01000039.1"/>
</dbReference>
<name>A0A399ES35_9DEIN</name>
<dbReference type="Proteomes" id="UP000265800">
    <property type="component" value="Unassembled WGS sequence"/>
</dbReference>
<proteinExistence type="predicted"/>
<accession>A0A399ES35</accession>